<sequence>MASSAALCASATLENVAALKLKQNDRTNCGAQIPMIFSMCQFMKRIVGRSVQ</sequence>
<name>A0A242MU68_CABSO</name>
<evidence type="ECO:0000313" key="1">
    <source>
        <dbReference type="EMBL" id="OTP74978.1"/>
    </source>
</evidence>
<organism evidence="1 2">
    <name type="scientific">Caballeronia sordidicola</name>
    <name type="common">Burkholderia sordidicola</name>
    <dbReference type="NCBI Taxonomy" id="196367"/>
    <lineage>
        <taxon>Bacteria</taxon>
        <taxon>Pseudomonadati</taxon>
        <taxon>Pseudomonadota</taxon>
        <taxon>Betaproteobacteria</taxon>
        <taxon>Burkholderiales</taxon>
        <taxon>Burkholderiaceae</taxon>
        <taxon>Caballeronia</taxon>
    </lineage>
</organism>
<protein>
    <submittedName>
        <fullName evidence="1">Uncharacterized protein</fullName>
    </submittedName>
</protein>
<dbReference type="Proteomes" id="UP000194546">
    <property type="component" value="Unassembled WGS sequence"/>
</dbReference>
<reference evidence="1 2" key="1">
    <citation type="submission" date="2017-03" db="EMBL/GenBank/DDBJ databases">
        <title>Genome analysis of strain PAMC 26510.</title>
        <authorList>
            <person name="Oh H.-M."/>
            <person name="Yang J.-A."/>
        </authorList>
    </citation>
    <scope>NUCLEOTIDE SEQUENCE [LARGE SCALE GENOMIC DNA]</scope>
    <source>
        <strain evidence="1 2">PAMC 26510</strain>
    </source>
</reference>
<comment type="caution">
    <text evidence="1">The sequence shown here is derived from an EMBL/GenBank/DDBJ whole genome shotgun (WGS) entry which is preliminary data.</text>
</comment>
<dbReference type="EMBL" id="NBTY01000078">
    <property type="protein sequence ID" value="OTP74978.1"/>
    <property type="molecule type" value="Genomic_DNA"/>
</dbReference>
<dbReference type="AlphaFoldDB" id="A0A242MU68"/>
<accession>A0A242MU68</accession>
<gene>
    <name evidence="1" type="ORF">PAMC26510_15550</name>
</gene>
<proteinExistence type="predicted"/>
<evidence type="ECO:0000313" key="2">
    <source>
        <dbReference type="Proteomes" id="UP000194546"/>
    </source>
</evidence>